<evidence type="ECO:0000313" key="11">
    <source>
        <dbReference type="Proteomes" id="UP001217089"/>
    </source>
</evidence>
<evidence type="ECO:0000256" key="2">
    <source>
        <dbReference type="ARBA" id="ARBA00022630"/>
    </source>
</evidence>
<dbReference type="EMBL" id="JARBDR010000141">
    <property type="protein sequence ID" value="KAJ8320781.1"/>
    <property type="molecule type" value="Genomic_DNA"/>
</dbReference>
<keyword evidence="4" id="KW-0560">Oxidoreductase</keyword>
<evidence type="ECO:0000256" key="3">
    <source>
        <dbReference type="ARBA" id="ARBA00022827"/>
    </source>
</evidence>
<dbReference type="SUPFAM" id="SSF56176">
    <property type="entry name" value="FAD-binding/transporter-associated domain-like"/>
    <property type="match status" value="1"/>
</dbReference>
<dbReference type="Pfam" id="PF02913">
    <property type="entry name" value="FAD-oxidase_C"/>
    <property type="match status" value="1"/>
</dbReference>
<evidence type="ECO:0000256" key="4">
    <source>
        <dbReference type="ARBA" id="ARBA00023002"/>
    </source>
</evidence>
<dbReference type="InterPro" id="IPR016164">
    <property type="entry name" value="FAD-linked_Oxase-like_C"/>
</dbReference>
<accession>A0ABQ9FU56</accession>
<dbReference type="Proteomes" id="UP001217089">
    <property type="component" value="Unassembled WGS sequence"/>
</dbReference>
<comment type="caution">
    <text evidence="10">The sequence shown here is derived from an EMBL/GenBank/DDBJ whole genome shotgun (WGS) entry which is preliminary data.</text>
</comment>
<dbReference type="PANTHER" id="PTHR43716">
    <property type="entry name" value="D-2-HYDROXYGLUTARATE DEHYDROGENASE, MITOCHONDRIAL"/>
    <property type="match status" value="1"/>
</dbReference>
<dbReference type="Gene3D" id="3.30.465.10">
    <property type="match status" value="1"/>
</dbReference>
<feature type="domain" description="FAD-binding oxidoreductase/transferase type 4 C-terminal" evidence="9">
    <location>
        <begin position="74"/>
        <end position="133"/>
    </location>
</feature>
<name>A0ABQ9FU56_TEGGR</name>
<dbReference type="Gene3D" id="3.30.70.2740">
    <property type="match status" value="1"/>
</dbReference>
<keyword evidence="11" id="KW-1185">Reference proteome</keyword>
<organism evidence="10 11">
    <name type="scientific">Tegillarca granosa</name>
    <name type="common">Malaysian cockle</name>
    <name type="synonym">Anadara granosa</name>
    <dbReference type="NCBI Taxonomy" id="220873"/>
    <lineage>
        <taxon>Eukaryota</taxon>
        <taxon>Metazoa</taxon>
        <taxon>Spiralia</taxon>
        <taxon>Lophotrochozoa</taxon>
        <taxon>Mollusca</taxon>
        <taxon>Bivalvia</taxon>
        <taxon>Autobranchia</taxon>
        <taxon>Pteriomorphia</taxon>
        <taxon>Arcoida</taxon>
        <taxon>Arcoidea</taxon>
        <taxon>Arcidae</taxon>
        <taxon>Tegillarca</taxon>
    </lineage>
</organism>
<gene>
    <name evidence="10" type="ORF">KUTeg_002368</name>
</gene>
<dbReference type="InterPro" id="IPR016169">
    <property type="entry name" value="FAD-bd_PCMH_sub2"/>
</dbReference>
<evidence type="ECO:0000256" key="1">
    <source>
        <dbReference type="ARBA" id="ARBA00001974"/>
    </source>
</evidence>
<dbReference type="InterPro" id="IPR036318">
    <property type="entry name" value="FAD-bd_PCMH-like_sf"/>
</dbReference>
<keyword evidence="2" id="KW-0285">Flavoprotein</keyword>
<dbReference type="InterPro" id="IPR051264">
    <property type="entry name" value="FAD-oxidored/transferase_4"/>
</dbReference>
<keyword evidence="3" id="KW-0274">FAD</keyword>
<comment type="catalytic activity">
    <reaction evidence="8">
        <text>(R)-malate + A = oxaloacetate + AH2</text>
        <dbReference type="Rhea" id="RHEA:67460"/>
        <dbReference type="ChEBI" id="CHEBI:13193"/>
        <dbReference type="ChEBI" id="CHEBI:15588"/>
        <dbReference type="ChEBI" id="CHEBI:16452"/>
        <dbReference type="ChEBI" id="CHEBI:17499"/>
    </reaction>
    <physiologicalReaction direction="left-to-right" evidence="8">
        <dbReference type="Rhea" id="RHEA:67461"/>
    </physiologicalReaction>
</comment>
<comment type="function">
    <text evidence="7">Catalyzes the oxidation of D-2-hydroxyglutarate (D-2-HG) to alpha-ketoglutarate. Also catalyzes the oxidation of other D-2-hydroxyacids, such as D-malate (D-MAL) and D-lactate (D-LAC). Exhibits high activities towards D-2-HG and D-MAL but a very weak activity towards D-LAC.</text>
</comment>
<comment type="cofactor">
    <cofactor evidence="1">
        <name>FAD</name>
        <dbReference type="ChEBI" id="CHEBI:57692"/>
    </cofactor>
</comment>
<evidence type="ECO:0000256" key="6">
    <source>
        <dbReference type="ARBA" id="ARBA00039639"/>
    </source>
</evidence>
<evidence type="ECO:0000256" key="5">
    <source>
        <dbReference type="ARBA" id="ARBA00039003"/>
    </source>
</evidence>
<dbReference type="InterPro" id="IPR004113">
    <property type="entry name" value="FAD-bd_oxidored_4_C"/>
</dbReference>
<proteinExistence type="predicted"/>
<evidence type="ECO:0000256" key="7">
    <source>
        <dbReference type="ARBA" id="ARBA00045410"/>
    </source>
</evidence>
<dbReference type="EC" id="1.1.99.39" evidence="5"/>
<dbReference type="SUPFAM" id="SSF55103">
    <property type="entry name" value="FAD-linked oxidases, C-terminal domain"/>
    <property type="match status" value="1"/>
</dbReference>
<evidence type="ECO:0000259" key="9">
    <source>
        <dbReference type="Pfam" id="PF02913"/>
    </source>
</evidence>
<protein>
    <recommendedName>
        <fullName evidence="6">D-2-hydroxyglutarate dehydrogenase, mitochondrial</fullName>
        <ecNumber evidence="5">1.1.99.39</ecNumber>
    </recommendedName>
</protein>
<dbReference type="PANTHER" id="PTHR43716:SF1">
    <property type="entry name" value="D-2-HYDROXYGLUTARATE DEHYDROGENASE, MITOCHONDRIAL"/>
    <property type="match status" value="1"/>
</dbReference>
<evidence type="ECO:0000313" key="10">
    <source>
        <dbReference type="EMBL" id="KAJ8320781.1"/>
    </source>
</evidence>
<reference evidence="10 11" key="1">
    <citation type="submission" date="2022-12" db="EMBL/GenBank/DDBJ databases">
        <title>Chromosome-level genome of Tegillarca granosa.</title>
        <authorList>
            <person name="Kim J."/>
        </authorList>
    </citation>
    <scope>NUCLEOTIDE SEQUENCE [LARGE SCALE GENOMIC DNA]</scope>
    <source>
        <strain evidence="10">Teg-2019</strain>
        <tissue evidence="10">Adductor muscle</tissue>
    </source>
</reference>
<sequence length="136" mass="14406">MPYDLGSKGSCHIGGNIATNAGGLRLLKHGSLHGSVLGLEVAKGTLGVVTGVSILCPQKPNSVNVAFLGCDNFSSNLWSLRERIAEALNHDGYDVSLPLPNFYDLVEAMRDKVGSDIRVIGYGHAGDDYFVCLISS</sequence>
<evidence type="ECO:0000256" key="8">
    <source>
        <dbReference type="ARBA" id="ARBA00049267"/>
    </source>
</evidence>